<dbReference type="KEGG" id="tmu:111819337"/>
<keyword evidence="3" id="KW-1185">Reference proteome</keyword>
<feature type="region of interest" description="Disordered" evidence="2">
    <location>
        <begin position="1"/>
        <end position="66"/>
    </location>
</feature>
<feature type="compositionally biased region" description="Polar residues" evidence="2">
    <location>
        <begin position="25"/>
        <end position="37"/>
    </location>
</feature>
<feature type="compositionally biased region" description="Basic residues" evidence="2">
    <location>
        <begin position="1"/>
        <end position="11"/>
    </location>
</feature>
<reference evidence="4" key="1">
    <citation type="submission" date="2025-08" db="UniProtKB">
        <authorList>
            <consortium name="RefSeq"/>
        </authorList>
    </citation>
    <scope>IDENTIFICATION</scope>
</reference>
<dbReference type="InParanoid" id="A0A2Y9QQ80"/>
<dbReference type="GeneID" id="111819337"/>
<dbReference type="GO" id="GO:0005634">
    <property type="term" value="C:nucleus"/>
    <property type="evidence" value="ECO:0007669"/>
    <property type="project" value="TreeGrafter"/>
</dbReference>
<dbReference type="Pfam" id="PF17734">
    <property type="entry name" value="Spt46"/>
    <property type="match status" value="1"/>
</dbReference>
<accession>A0A2Y9QQ80</accession>
<evidence type="ECO:0000313" key="4">
    <source>
        <dbReference type="RefSeq" id="XP_023581529.1"/>
    </source>
</evidence>
<dbReference type="RefSeq" id="XP_023581529.1">
    <property type="nucleotide sequence ID" value="XM_023725761.1"/>
</dbReference>
<gene>
    <name evidence="4" type="primary">LOC111819337</name>
</gene>
<sequence length="297" mass="34312">MERQFVRKRAFPKTQEVSAQEEHTTQPTTSAGKSPSSRPRKIPRHSERSFPSASTEQTSHSSTYEAAPEKRWVRCAYFTQVRTVKGVAVAWRTKTSFAPVGKMPQVFEAELSEESTVGSAPSLANTESLVSALEPWQERPKARTPEPSVHGEEPGERSRAATPEWLVTCKRGFRCVACCRVFESREALVAHAEHGVSQGFSCRVFYEELLERRLPPSVQRRPRRCHQRARRCLMAAKKRELRQKRAVCRRLEEQLEKQREELKRLRNQLETLQRQEAWLQRAQAQHQGQRGKRLKTR</sequence>
<evidence type="ECO:0000256" key="1">
    <source>
        <dbReference type="SAM" id="Coils"/>
    </source>
</evidence>
<dbReference type="GO" id="GO:0009566">
    <property type="term" value="P:fertilization"/>
    <property type="evidence" value="ECO:0007669"/>
    <property type="project" value="TreeGrafter"/>
</dbReference>
<dbReference type="PANTHER" id="PTHR33517">
    <property type="entry name" value="PROTEIN FAM170B-RELATED"/>
    <property type="match status" value="1"/>
</dbReference>
<evidence type="ECO:0000313" key="3">
    <source>
        <dbReference type="Proteomes" id="UP000248480"/>
    </source>
</evidence>
<dbReference type="PANTHER" id="PTHR33517:SF3">
    <property type="entry name" value="PROTEIN FAM170A"/>
    <property type="match status" value="1"/>
</dbReference>
<protein>
    <submittedName>
        <fullName evidence="4">Protein FAM170B-like</fullName>
    </submittedName>
</protein>
<organism evidence="3 4">
    <name type="scientific">Trichechus manatus latirostris</name>
    <name type="common">Florida manatee</name>
    <dbReference type="NCBI Taxonomy" id="127582"/>
    <lineage>
        <taxon>Eukaryota</taxon>
        <taxon>Metazoa</taxon>
        <taxon>Chordata</taxon>
        <taxon>Craniata</taxon>
        <taxon>Vertebrata</taxon>
        <taxon>Euteleostomi</taxon>
        <taxon>Mammalia</taxon>
        <taxon>Eutheria</taxon>
        <taxon>Afrotheria</taxon>
        <taxon>Sirenia</taxon>
        <taxon>Trichechidae</taxon>
        <taxon>Trichechus</taxon>
    </lineage>
</organism>
<evidence type="ECO:0000256" key="2">
    <source>
        <dbReference type="SAM" id="MobiDB-lite"/>
    </source>
</evidence>
<feature type="compositionally biased region" description="Polar residues" evidence="2">
    <location>
        <begin position="49"/>
        <end position="64"/>
    </location>
</feature>
<dbReference type="AlphaFoldDB" id="A0A2Y9QQ80"/>
<proteinExistence type="predicted"/>
<feature type="compositionally biased region" description="Basic and acidic residues" evidence="2">
    <location>
        <begin position="136"/>
        <end position="157"/>
    </location>
</feature>
<feature type="region of interest" description="Disordered" evidence="2">
    <location>
        <begin position="133"/>
        <end position="157"/>
    </location>
</feature>
<name>A0A2Y9QQ80_TRIMA</name>
<feature type="coiled-coil region" evidence="1">
    <location>
        <begin position="234"/>
        <end position="282"/>
    </location>
</feature>
<dbReference type="Proteomes" id="UP000248480">
    <property type="component" value="Unplaced"/>
</dbReference>
<keyword evidence="1" id="KW-0175">Coiled coil</keyword>
<dbReference type="InterPro" id="IPR040879">
    <property type="entry name" value="Spt46-like"/>
</dbReference>